<dbReference type="GO" id="GO:0009409">
    <property type="term" value="P:response to cold"/>
    <property type="evidence" value="ECO:0007669"/>
    <property type="project" value="UniProtKB-ARBA"/>
</dbReference>
<dbReference type="EMBL" id="JARAOO010000007">
    <property type="protein sequence ID" value="KAJ7961658.1"/>
    <property type="molecule type" value="Genomic_DNA"/>
</dbReference>
<reference evidence="1" key="1">
    <citation type="journal article" date="2023" name="Science">
        <title>Elucidation of the pathway for biosynthesis of saponin adjuvants from the soapbark tree.</title>
        <authorList>
            <person name="Reed J."/>
            <person name="Orme A."/>
            <person name="El-Demerdash A."/>
            <person name="Owen C."/>
            <person name="Martin L.B.B."/>
            <person name="Misra R.C."/>
            <person name="Kikuchi S."/>
            <person name="Rejzek M."/>
            <person name="Martin A.C."/>
            <person name="Harkess A."/>
            <person name="Leebens-Mack J."/>
            <person name="Louveau T."/>
            <person name="Stephenson M.J."/>
            <person name="Osbourn A."/>
        </authorList>
    </citation>
    <scope>NUCLEOTIDE SEQUENCE</scope>
    <source>
        <strain evidence="1">S10</strain>
    </source>
</reference>
<evidence type="ECO:0000313" key="1">
    <source>
        <dbReference type="EMBL" id="KAJ7961658.1"/>
    </source>
</evidence>
<dbReference type="AlphaFoldDB" id="A0AAD7LP83"/>
<name>A0AAD7LP83_QUISA</name>
<evidence type="ECO:0000313" key="2">
    <source>
        <dbReference type="Proteomes" id="UP001163823"/>
    </source>
</evidence>
<proteinExistence type="predicted"/>
<sequence>MDAAVSSTNVGGVADTSLYLKKQVESHEVAIAELKNLLPSRAVYQRNGNIFFRTTMEKATASEQKQLASTKAKLES</sequence>
<dbReference type="Proteomes" id="UP001163823">
    <property type="component" value="Chromosome 7"/>
</dbReference>
<comment type="caution">
    <text evidence="1">The sequence shown here is derived from an EMBL/GenBank/DDBJ whole genome shotgun (WGS) entry which is preliminary data.</text>
</comment>
<protein>
    <submittedName>
        <fullName evidence="1">Prefoldin</fullName>
    </submittedName>
</protein>
<dbReference type="InterPro" id="IPR009053">
    <property type="entry name" value="Prefoldin"/>
</dbReference>
<dbReference type="GO" id="GO:0006457">
    <property type="term" value="P:protein folding"/>
    <property type="evidence" value="ECO:0007669"/>
    <property type="project" value="UniProtKB-ARBA"/>
</dbReference>
<dbReference type="SUPFAM" id="SSF46579">
    <property type="entry name" value="Prefoldin"/>
    <property type="match status" value="1"/>
</dbReference>
<dbReference type="Gene3D" id="1.10.287.370">
    <property type="match status" value="1"/>
</dbReference>
<gene>
    <name evidence="1" type="ORF">O6P43_016980</name>
</gene>
<organism evidence="1 2">
    <name type="scientific">Quillaja saponaria</name>
    <name type="common">Soap bark tree</name>
    <dbReference type="NCBI Taxonomy" id="32244"/>
    <lineage>
        <taxon>Eukaryota</taxon>
        <taxon>Viridiplantae</taxon>
        <taxon>Streptophyta</taxon>
        <taxon>Embryophyta</taxon>
        <taxon>Tracheophyta</taxon>
        <taxon>Spermatophyta</taxon>
        <taxon>Magnoliopsida</taxon>
        <taxon>eudicotyledons</taxon>
        <taxon>Gunneridae</taxon>
        <taxon>Pentapetalae</taxon>
        <taxon>rosids</taxon>
        <taxon>fabids</taxon>
        <taxon>Fabales</taxon>
        <taxon>Quillajaceae</taxon>
        <taxon>Quillaja</taxon>
    </lineage>
</organism>
<keyword evidence="2" id="KW-1185">Reference proteome</keyword>
<accession>A0AAD7LP83</accession>